<dbReference type="Pfam" id="PF00856">
    <property type="entry name" value="SET"/>
    <property type="match status" value="1"/>
</dbReference>
<dbReference type="PROSITE" id="PS50280">
    <property type="entry name" value="SET"/>
    <property type="match status" value="1"/>
</dbReference>
<sequence length="395" mass="45738">MKEAAITSLIQWAKNEGAVMDLVEVKYCGEDRGCGVFAKKTIRLNETFLRIPKHLMITAGMVADMPEYKNILERHRVEAFSILVMFFYLESQRKEDAFFHPYFASLPKTFDTPLAQNYVDLEKKFTMEELPKRAMELLMKQKNEFIYLREQLSRVLDTRHIDIPHLNWAWHVVNTRCVYLENPEHPLVENSKLTDTLAIIPVMDMLNHSPNAQALAFFDKHSNTYCVNAEYRCVNEGDEIFVCYGPHDNLRLWVEYGFSIPHNIFNRVDIPNNVLFALAAAIGLDVSEEKKRIIDELAIPNTMYLSDVKPSFGLQKNVSILLMSKMELKDVKNRIYGADATNATLEVVYRIIEHLKGLLEKRVRTALPTFKHFWSEQVELLQNIINQQSDDGDSD</sequence>
<organism evidence="4 6">
    <name type="scientific">Bursaphelenchus xylophilus</name>
    <name type="common">Pinewood nematode worm</name>
    <name type="synonym">Aphelenchoides xylophilus</name>
    <dbReference type="NCBI Taxonomy" id="6326"/>
    <lineage>
        <taxon>Eukaryota</taxon>
        <taxon>Metazoa</taxon>
        <taxon>Ecdysozoa</taxon>
        <taxon>Nematoda</taxon>
        <taxon>Chromadorea</taxon>
        <taxon>Rhabditida</taxon>
        <taxon>Tylenchina</taxon>
        <taxon>Tylenchomorpha</taxon>
        <taxon>Aphelenchoidea</taxon>
        <taxon>Aphelenchoididae</taxon>
        <taxon>Bursaphelenchus</taxon>
    </lineage>
</organism>
<dbReference type="Proteomes" id="UP000095284">
    <property type="component" value="Unplaced"/>
</dbReference>
<evidence type="ECO:0000313" key="4">
    <source>
        <dbReference type="Proteomes" id="UP000095284"/>
    </source>
</evidence>
<protein>
    <submittedName>
        <fullName evidence="2">(pine wood nematode) hypothetical protein</fullName>
    </submittedName>
    <submittedName>
        <fullName evidence="6">SET domain-containing protein</fullName>
    </submittedName>
</protein>
<evidence type="ECO:0000313" key="2">
    <source>
        <dbReference type="EMBL" id="CAD5208259.1"/>
    </source>
</evidence>
<dbReference type="InterPro" id="IPR001214">
    <property type="entry name" value="SET_dom"/>
</dbReference>
<keyword evidence="5" id="KW-1185">Reference proteome</keyword>
<evidence type="ECO:0000259" key="1">
    <source>
        <dbReference type="PROSITE" id="PS50280"/>
    </source>
</evidence>
<dbReference type="InterPro" id="IPR044429">
    <property type="entry name" value="SETD4_SET"/>
</dbReference>
<dbReference type="PANTHER" id="PTHR13271">
    <property type="entry name" value="UNCHARACTERIZED PUTATIVE METHYLTRANSFERASE"/>
    <property type="match status" value="1"/>
</dbReference>
<dbReference type="eggNOG" id="KOG1337">
    <property type="taxonomic scope" value="Eukaryota"/>
</dbReference>
<evidence type="ECO:0000313" key="5">
    <source>
        <dbReference type="Proteomes" id="UP000659654"/>
    </source>
</evidence>
<dbReference type="AlphaFoldDB" id="A0A1I7RIG1"/>
<gene>
    <name evidence="2" type="ORF">BXYJ_LOCUS495</name>
</gene>
<accession>A0A1I7RIG1</accession>
<dbReference type="EMBL" id="CAJFCV020000001">
    <property type="protein sequence ID" value="CAG9080795.1"/>
    <property type="molecule type" value="Genomic_DNA"/>
</dbReference>
<dbReference type="Proteomes" id="UP000659654">
    <property type="component" value="Unassembled WGS sequence"/>
</dbReference>
<dbReference type="Gene3D" id="3.90.1410.10">
    <property type="entry name" value="set domain protein methyltransferase, domain 1"/>
    <property type="match status" value="1"/>
</dbReference>
<dbReference type="OrthoDB" id="341421at2759"/>
<dbReference type="Proteomes" id="UP000582659">
    <property type="component" value="Unassembled WGS sequence"/>
</dbReference>
<dbReference type="PANTHER" id="PTHR13271:SF151">
    <property type="entry name" value="SET DOMAIN-CONTAINING PROTEIN 4"/>
    <property type="match status" value="1"/>
</dbReference>
<proteinExistence type="predicted"/>
<reference evidence="6" key="1">
    <citation type="submission" date="2016-11" db="UniProtKB">
        <authorList>
            <consortium name="WormBaseParasite"/>
        </authorList>
    </citation>
    <scope>IDENTIFICATION</scope>
</reference>
<dbReference type="InterPro" id="IPR046341">
    <property type="entry name" value="SET_dom_sf"/>
</dbReference>
<dbReference type="GO" id="GO:0016279">
    <property type="term" value="F:protein-lysine N-methyltransferase activity"/>
    <property type="evidence" value="ECO:0007669"/>
    <property type="project" value="InterPro"/>
</dbReference>
<dbReference type="CDD" id="cd19177">
    <property type="entry name" value="SET_SETD4"/>
    <property type="match status" value="1"/>
</dbReference>
<dbReference type="WBParaSite" id="BXY_0049200.1">
    <property type="protein sequence ID" value="BXY_0049200.1"/>
    <property type="gene ID" value="BXY_0049200"/>
</dbReference>
<name>A0A1I7RIG1_BURXY</name>
<dbReference type="EMBL" id="CAJFDI010000001">
    <property type="protein sequence ID" value="CAD5208259.1"/>
    <property type="molecule type" value="Genomic_DNA"/>
</dbReference>
<reference evidence="3" key="2">
    <citation type="submission" date="2020-08" db="EMBL/GenBank/DDBJ databases">
        <authorList>
            <person name="Kikuchi T."/>
        </authorList>
    </citation>
    <scope>NUCLEOTIDE SEQUENCE</scope>
    <source>
        <strain evidence="2">Ka4C1</strain>
    </source>
</reference>
<feature type="domain" description="SET" evidence="1">
    <location>
        <begin position="21"/>
        <end position="245"/>
    </location>
</feature>
<dbReference type="SMR" id="A0A1I7RIG1"/>
<dbReference type="SUPFAM" id="SSF82199">
    <property type="entry name" value="SET domain"/>
    <property type="match status" value="1"/>
</dbReference>
<evidence type="ECO:0000313" key="6">
    <source>
        <dbReference type="WBParaSite" id="BXY_0049200.1"/>
    </source>
</evidence>
<dbReference type="InterPro" id="IPR050600">
    <property type="entry name" value="SETD3_SETD6_MTase"/>
</dbReference>
<evidence type="ECO:0000313" key="3">
    <source>
        <dbReference type="EMBL" id="CAG9080795.1"/>
    </source>
</evidence>